<name>A0ABY4YCW9_9GAMM</name>
<proteinExistence type="predicted"/>
<evidence type="ECO:0000313" key="3">
    <source>
        <dbReference type="Proteomes" id="UP001057474"/>
    </source>
</evidence>
<evidence type="ECO:0000256" key="1">
    <source>
        <dbReference type="SAM" id="Phobius"/>
    </source>
</evidence>
<dbReference type="Proteomes" id="UP001057474">
    <property type="component" value="Chromosome"/>
</dbReference>
<protein>
    <submittedName>
        <fullName evidence="2">DUF1328 domain-containing protein</fullName>
    </submittedName>
</protein>
<keyword evidence="3" id="KW-1185">Reference proteome</keyword>
<accession>A0ABY4YCW9</accession>
<sequence>MLAGAFIFFAVALFLAIYLYKGTNPTLILLAKVLLYFSLVLLFILLIVNFFNHVPPIPDDKKNLPL</sequence>
<dbReference type="RefSeq" id="WP_252581929.1">
    <property type="nucleotide sequence ID" value="NZ_CP071527.1"/>
</dbReference>
<evidence type="ECO:0000313" key="2">
    <source>
        <dbReference type="EMBL" id="USQ14924.1"/>
    </source>
</evidence>
<keyword evidence="1" id="KW-1133">Transmembrane helix</keyword>
<feature type="transmembrane region" description="Helical" evidence="1">
    <location>
        <begin position="33"/>
        <end position="51"/>
    </location>
</feature>
<keyword evidence="1" id="KW-0472">Membrane</keyword>
<feature type="transmembrane region" description="Helical" evidence="1">
    <location>
        <begin position="6"/>
        <end position="21"/>
    </location>
</feature>
<dbReference type="EMBL" id="CP071527">
    <property type="protein sequence ID" value="USQ14924.1"/>
    <property type="molecule type" value="Genomic_DNA"/>
</dbReference>
<reference evidence="2" key="1">
    <citation type="submission" date="2021-03" db="EMBL/GenBank/DDBJ databases">
        <title>Legionella lytica PCM 2298.</title>
        <authorList>
            <person name="Koper P."/>
        </authorList>
    </citation>
    <scope>NUCLEOTIDE SEQUENCE</scope>
    <source>
        <strain evidence="2">PCM 2298</strain>
    </source>
</reference>
<keyword evidence="1" id="KW-0812">Transmembrane</keyword>
<gene>
    <name evidence="2" type="ORF">J2N86_06410</name>
</gene>
<organism evidence="2 3">
    <name type="scientific">Legionella lytica</name>
    <dbReference type="NCBI Taxonomy" id="96232"/>
    <lineage>
        <taxon>Bacteria</taxon>
        <taxon>Pseudomonadati</taxon>
        <taxon>Pseudomonadota</taxon>
        <taxon>Gammaproteobacteria</taxon>
        <taxon>Legionellales</taxon>
        <taxon>Legionellaceae</taxon>
        <taxon>Legionella</taxon>
    </lineage>
</organism>